<dbReference type="PANTHER" id="PTHR31541">
    <property type="entry name" value="B3 DOMAIN PLANT PROTEIN-RELATED"/>
    <property type="match status" value="1"/>
</dbReference>
<comment type="caution">
    <text evidence="2">The sequence shown here is derived from an EMBL/GenBank/DDBJ whole genome shotgun (WGS) entry which is preliminary data.</text>
</comment>
<gene>
    <name evidence="2" type="ORF">CEPIT_LOCUS35679</name>
</gene>
<evidence type="ECO:0000313" key="2">
    <source>
        <dbReference type="EMBL" id="CAH9136965.1"/>
    </source>
</evidence>
<dbReference type="Pfam" id="PF03754">
    <property type="entry name" value="At2g31720-like"/>
    <property type="match status" value="1"/>
</dbReference>
<dbReference type="InterPro" id="IPR005508">
    <property type="entry name" value="At2g31720-like"/>
</dbReference>
<dbReference type="Proteomes" id="UP001152523">
    <property type="component" value="Unassembled WGS sequence"/>
</dbReference>
<evidence type="ECO:0000256" key="1">
    <source>
        <dbReference type="SAM" id="MobiDB-lite"/>
    </source>
</evidence>
<evidence type="ECO:0000313" key="3">
    <source>
        <dbReference type="Proteomes" id="UP001152523"/>
    </source>
</evidence>
<dbReference type="AlphaFoldDB" id="A0AAV0FMR3"/>
<reference evidence="2" key="1">
    <citation type="submission" date="2022-07" db="EMBL/GenBank/DDBJ databases">
        <authorList>
            <person name="Macas J."/>
            <person name="Novak P."/>
            <person name="Neumann P."/>
        </authorList>
    </citation>
    <scope>NUCLEOTIDE SEQUENCE</scope>
</reference>
<sequence>MAAAGKMIFSPLPGGGYVQLREGYSNLDLLAAVCVADWEAENNLKKSSSHAGRLRDGIRRLAGPAAGISEEKLLTEKEITASDLSRNQGRLTLPVRKKREAAFLTAEEEGRLATRRDEKVGSLDDVALITTVDDEVVKCEVSLRRWDLGDAEEERECQRVIHPQPHVERNSGTSWLDGRDQSSNLVRPS</sequence>
<feature type="region of interest" description="Disordered" evidence="1">
    <location>
        <begin position="163"/>
        <end position="189"/>
    </location>
</feature>
<dbReference type="GO" id="GO:0003677">
    <property type="term" value="F:DNA binding"/>
    <property type="evidence" value="ECO:0007669"/>
    <property type="project" value="InterPro"/>
</dbReference>
<organism evidence="2 3">
    <name type="scientific">Cuscuta epithymum</name>
    <dbReference type="NCBI Taxonomy" id="186058"/>
    <lineage>
        <taxon>Eukaryota</taxon>
        <taxon>Viridiplantae</taxon>
        <taxon>Streptophyta</taxon>
        <taxon>Embryophyta</taxon>
        <taxon>Tracheophyta</taxon>
        <taxon>Spermatophyta</taxon>
        <taxon>Magnoliopsida</taxon>
        <taxon>eudicotyledons</taxon>
        <taxon>Gunneridae</taxon>
        <taxon>Pentapetalae</taxon>
        <taxon>asterids</taxon>
        <taxon>lamiids</taxon>
        <taxon>Solanales</taxon>
        <taxon>Convolvulaceae</taxon>
        <taxon>Cuscuteae</taxon>
        <taxon>Cuscuta</taxon>
        <taxon>Cuscuta subgen. Cuscuta</taxon>
    </lineage>
</organism>
<name>A0AAV0FMR3_9ASTE</name>
<protein>
    <submittedName>
        <fullName evidence="2">Uncharacterized protein</fullName>
    </submittedName>
</protein>
<dbReference type="EMBL" id="CAMAPF010000997">
    <property type="protein sequence ID" value="CAH9136965.1"/>
    <property type="molecule type" value="Genomic_DNA"/>
</dbReference>
<proteinExistence type="predicted"/>
<keyword evidence="3" id="KW-1185">Reference proteome</keyword>
<accession>A0AAV0FMR3</accession>
<dbReference type="PANTHER" id="PTHR31541:SF25">
    <property type="entry name" value="GAMMA-GLIADIN B"/>
    <property type="match status" value="1"/>
</dbReference>